<keyword evidence="2" id="KW-1185">Reference proteome</keyword>
<evidence type="ECO:0000313" key="1">
    <source>
        <dbReference type="EMBL" id="KAF8479199.1"/>
    </source>
</evidence>
<accession>A0A9P5MUT7</accession>
<dbReference type="Proteomes" id="UP000759537">
    <property type="component" value="Unassembled WGS sequence"/>
</dbReference>
<name>A0A9P5MUT7_9AGAM</name>
<sequence length="254" mass="26373">MRNVISEGECALVCHNVAPPAEGMTKLVSLNDTVVWTASAEGKLEFAALACTVSSRAFAASRTLLHLRSSRSTDLHPLSITLDPLPSPPVHPLSRHIHVHDPLMPFSPVYRGRDAGGDVDVVTLLRHIPDVGFPAPINDASTVTWHIPYLSIASTPPSIGRPVSPVQSVFAPSTGGLGTGGPGIGGGSVSGAGNGFGPHRVVFKSLEVIADAQPLSPMLGFSPQSAPPSACGERAVAAVAGTGMFWITFLYCNC</sequence>
<proteinExistence type="predicted"/>
<reference evidence="1" key="2">
    <citation type="journal article" date="2020" name="Nat. Commun.">
        <title>Large-scale genome sequencing of mycorrhizal fungi provides insights into the early evolution of symbiotic traits.</title>
        <authorList>
            <person name="Miyauchi S."/>
            <person name="Kiss E."/>
            <person name="Kuo A."/>
            <person name="Drula E."/>
            <person name="Kohler A."/>
            <person name="Sanchez-Garcia M."/>
            <person name="Morin E."/>
            <person name="Andreopoulos B."/>
            <person name="Barry K.W."/>
            <person name="Bonito G."/>
            <person name="Buee M."/>
            <person name="Carver A."/>
            <person name="Chen C."/>
            <person name="Cichocki N."/>
            <person name="Clum A."/>
            <person name="Culley D."/>
            <person name="Crous P.W."/>
            <person name="Fauchery L."/>
            <person name="Girlanda M."/>
            <person name="Hayes R.D."/>
            <person name="Keri Z."/>
            <person name="LaButti K."/>
            <person name="Lipzen A."/>
            <person name="Lombard V."/>
            <person name="Magnuson J."/>
            <person name="Maillard F."/>
            <person name="Murat C."/>
            <person name="Nolan M."/>
            <person name="Ohm R.A."/>
            <person name="Pangilinan J."/>
            <person name="Pereira M.F."/>
            <person name="Perotto S."/>
            <person name="Peter M."/>
            <person name="Pfister S."/>
            <person name="Riley R."/>
            <person name="Sitrit Y."/>
            <person name="Stielow J.B."/>
            <person name="Szollosi G."/>
            <person name="Zifcakova L."/>
            <person name="Stursova M."/>
            <person name="Spatafora J.W."/>
            <person name="Tedersoo L."/>
            <person name="Vaario L.M."/>
            <person name="Yamada A."/>
            <person name="Yan M."/>
            <person name="Wang P."/>
            <person name="Xu J."/>
            <person name="Bruns T."/>
            <person name="Baldrian P."/>
            <person name="Vilgalys R."/>
            <person name="Dunand C."/>
            <person name="Henrissat B."/>
            <person name="Grigoriev I.V."/>
            <person name="Hibbett D."/>
            <person name="Nagy L.G."/>
            <person name="Martin F.M."/>
        </authorList>
    </citation>
    <scope>NUCLEOTIDE SEQUENCE</scope>
    <source>
        <strain evidence="1">Prilba</strain>
    </source>
</reference>
<reference evidence="1" key="1">
    <citation type="submission" date="2019-10" db="EMBL/GenBank/DDBJ databases">
        <authorList>
            <consortium name="DOE Joint Genome Institute"/>
            <person name="Kuo A."/>
            <person name="Miyauchi S."/>
            <person name="Kiss E."/>
            <person name="Drula E."/>
            <person name="Kohler A."/>
            <person name="Sanchez-Garcia M."/>
            <person name="Andreopoulos B."/>
            <person name="Barry K.W."/>
            <person name="Bonito G."/>
            <person name="Buee M."/>
            <person name="Carver A."/>
            <person name="Chen C."/>
            <person name="Cichocki N."/>
            <person name="Clum A."/>
            <person name="Culley D."/>
            <person name="Crous P.W."/>
            <person name="Fauchery L."/>
            <person name="Girlanda M."/>
            <person name="Hayes R."/>
            <person name="Keri Z."/>
            <person name="LaButti K."/>
            <person name="Lipzen A."/>
            <person name="Lombard V."/>
            <person name="Magnuson J."/>
            <person name="Maillard F."/>
            <person name="Morin E."/>
            <person name="Murat C."/>
            <person name="Nolan M."/>
            <person name="Ohm R."/>
            <person name="Pangilinan J."/>
            <person name="Pereira M."/>
            <person name="Perotto S."/>
            <person name="Peter M."/>
            <person name="Riley R."/>
            <person name="Sitrit Y."/>
            <person name="Stielow B."/>
            <person name="Szollosi G."/>
            <person name="Zifcakova L."/>
            <person name="Stursova M."/>
            <person name="Spatafora J.W."/>
            <person name="Tedersoo L."/>
            <person name="Vaario L.-M."/>
            <person name="Yamada A."/>
            <person name="Yan M."/>
            <person name="Wang P."/>
            <person name="Xu J."/>
            <person name="Bruns T."/>
            <person name="Baldrian P."/>
            <person name="Vilgalys R."/>
            <person name="Henrissat B."/>
            <person name="Grigoriev I.V."/>
            <person name="Hibbett D."/>
            <person name="Nagy L.G."/>
            <person name="Martin F.M."/>
        </authorList>
    </citation>
    <scope>NUCLEOTIDE SEQUENCE</scope>
    <source>
        <strain evidence="1">Prilba</strain>
    </source>
</reference>
<comment type="caution">
    <text evidence="1">The sequence shown here is derived from an EMBL/GenBank/DDBJ whole genome shotgun (WGS) entry which is preliminary data.</text>
</comment>
<dbReference type="OrthoDB" id="10639666at2759"/>
<gene>
    <name evidence="1" type="ORF">DFH94DRAFT_845512</name>
</gene>
<evidence type="ECO:0000313" key="2">
    <source>
        <dbReference type="Proteomes" id="UP000759537"/>
    </source>
</evidence>
<protein>
    <submittedName>
        <fullName evidence="1">Uncharacterized protein</fullName>
    </submittedName>
</protein>
<dbReference type="AlphaFoldDB" id="A0A9P5MUT7"/>
<organism evidence="1 2">
    <name type="scientific">Russula ochroleuca</name>
    <dbReference type="NCBI Taxonomy" id="152965"/>
    <lineage>
        <taxon>Eukaryota</taxon>
        <taxon>Fungi</taxon>
        <taxon>Dikarya</taxon>
        <taxon>Basidiomycota</taxon>
        <taxon>Agaricomycotina</taxon>
        <taxon>Agaricomycetes</taxon>
        <taxon>Russulales</taxon>
        <taxon>Russulaceae</taxon>
        <taxon>Russula</taxon>
    </lineage>
</organism>
<dbReference type="EMBL" id="WHVB01000010">
    <property type="protein sequence ID" value="KAF8479199.1"/>
    <property type="molecule type" value="Genomic_DNA"/>
</dbReference>